<organism evidence="1 2">
    <name type="scientific">Tribonema minus</name>
    <dbReference type="NCBI Taxonomy" id="303371"/>
    <lineage>
        <taxon>Eukaryota</taxon>
        <taxon>Sar</taxon>
        <taxon>Stramenopiles</taxon>
        <taxon>Ochrophyta</taxon>
        <taxon>PX clade</taxon>
        <taxon>Xanthophyceae</taxon>
        <taxon>Tribonematales</taxon>
        <taxon>Tribonemataceae</taxon>
        <taxon>Tribonema</taxon>
    </lineage>
</organism>
<gene>
    <name evidence="1" type="ORF">JKP88DRAFT_253743</name>
</gene>
<reference evidence="1" key="1">
    <citation type="submission" date="2021-02" db="EMBL/GenBank/DDBJ databases">
        <title>First Annotated Genome of the Yellow-green Alga Tribonema minus.</title>
        <authorList>
            <person name="Mahan K.M."/>
        </authorList>
    </citation>
    <scope>NUCLEOTIDE SEQUENCE</scope>
    <source>
        <strain evidence="1">UTEX B ZZ1240</strain>
    </source>
</reference>
<comment type="caution">
    <text evidence="1">The sequence shown here is derived from an EMBL/GenBank/DDBJ whole genome shotgun (WGS) entry which is preliminary data.</text>
</comment>
<evidence type="ECO:0000313" key="2">
    <source>
        <dbReference type="Proteomes" id="UP000664859"/>
    </source>
</evidence>
<keyword evidence="2" id="KW-1185">Reference proteome</keyword>
<dbReference type="AlphaFoldDB" id="A0A835Z6F3"/>
<dbReference type="Proteomes" id="UP000664859">
    <property type="component" value="Unassembled WGS sequence"/>
</dbReference>
<accession>A0A835Z6F3</accession>
<protein>
    <submittedName>
        <fullName evidence="1">Uncharacterized protein</fullName>
    </submittedName>
</protein>
<dbReference type="EMBL" id="JAFCMP010000078">
    <property type="protein sequence ID" value="KAG5188091.1"/>
    <property type="molecule type" value="Genomic_DNA"/>
</dbReference>
<evidence type="ECO:0000313" key="1">
    <source>
        <dbReference type="EMBL" id="KAG5188091.1"/>
    </source>
</evidence>
<proteinExistence type="predicted"/>
<sequence>MSEPATPKQEATALSRQLALHWYFRWLYEVQQYPLQLAQDNLESAWLPFQKAKWSNEIQVRQQLAVALEPYVPLTQEEQELQDQGTSNDGTVFEHAADLRNLRSHITVAVHHSQRGGAFYSIWKSGSGFHERVADPRLSTFPFKTMVGPLLLALKVVSVTGFSQRLLPAGVQCDRRNGVCQPRSIGAGSSSRPLTMVAESMPGPVVIRLHTSAIDASKESDAGTSSPPKLVTVSNAAALADLITNLGAIRSYPKVEHFSSGPHLG</sequence>
<name>A0A835Z6F3_9STRA</name>